<accession>A0ABV9FWF2</accession>
<dbReference type="Proteomes" id="UP001595993">
    <property type="component" value="Unassembled WGS sequence"/>
</dbReference>
<evidence type="ECO:0000313" key="3">
    <source>
        <dbReference type="Proteomes" id="UP001595993"/>
    </source>
</evidence>
<gene>
    <name evidence="2" type="ORF">ACFO9E_00415</name>
</gene>
<evidence type="ECO:0000313" key="2">
    <source>
        <dbReference type="EMBL" id="MFC4606296.1"/>
    </source>
</evidence>
<sequence>MQHVDIAKALADQADADNRAARRGSGRRQSAQIPPARFRDSTVRARNLPRRRSY</sequence>
<reference evidence="3" key="1">
    <citation type="journal article" date="2019" name="Int. J. Syst. Evol. Microbiol.">
        <title>The Global Catalogue of Microorganisms (GCM) 10K type strain sequencing project: providing services to taxonomists for standard genome sequencing and annotation.</title>
        <authorList>
            <consortium name="The Broad Institute Genomics Platform"/>
            <consortium name="The Broad Institute Genome Sequencing Center for Infectious Disease"/>
            <person name="Wu L."/>
            <person name="Ma J."/>
        </authorList>
    </citation>
    <scope>NUCLEOTIDE SEQUENCE [LARGE SCALE GENOMIC DNA]</scope>
    <source>
        <strain evidence="3">CGMCC 4.7139</strain>
    </source>
</reference>
<keyword evidence="3" id="KW-1185">Reference proteome</keyword>
<dbReference type="EMBL" id="JBHSFE010000003">
    <property type="protein sequence ID" value="MFC4606296.1"/>
    <property type="molecule type" value="Genomic_DNA"/>
</dbReference>
<comment type="caution">
    <text evidence="2">The sequence shown here is derived from an EMBL/GenBank/DDBJ whole genome shotgun (WGS) entry which is preliminary data.</text>
</comment>
<feature type="region of interest" description="Disordered" evidence="1">
    <location>
        <begin position="1"/>
        <end position="54"/>
    </location>
</feature>
<evidence type="ECO:0000256" key="1">
    <source>
        <dbReference type="SAM" id="MobiDB-lite"/>
    </source>
</evidence>
<protein>
    <submittedName>
        <fullName evidence="2">Uncharacterized protein</fullName>
    </submittedName>
</protein>
<proteinExistence type="predicted"/>
<organism evidence="2 3">
    <name type="scientific">Streptomyces maoxianensis</name>
    <dbReference type="NCBI Taxonomy" id="1459942"/>
    <lineage>
        <taxon>Bacteria</taxon>
        <taxon>Bacillati</taxon>
        <taxon>Actinomycetota</taxon>
        <taxon>Actinomycetes</taxon>
        <taxon>Kitasatosporales</taxon>
        <taxon>Streptomycetaceae</taxon>
        <taxon>Streptomyces</taxon>
    </lineage>
</organism>
<name>A0ABV9FWF2_9ACTN</name>
<dbReference type="RefSeq" id="WP_215096915.1">
    <property type="nucleotide sequence ID" value="NZ_JBHSFE010000003.1"/>
</dbReference>